<comment type="caution">
    <text evidence="1">The sequence shown here is derived from an EMBL/GenBank/DDBJ whole genome shotgun (WGS) entry which is preliminary data.</text>
</comment>
<proteinExistence type="predicted"/>
<evidence type="ECO:0000313" key="1">
    <source>
        <dbReference type="EMBL" id="KAK1404864.1"/>
    </source>
</evidence>
<gene>
    <name evidence="1" type="ORF">POM88_004469</name>
</gene>
<name>A0AAD8JJX1_9APIA</name>
<dbReference type="Proteomes" id="UP001237642">
    <property type="component" value="Unassembled WGS sequence"/>
</dbReference>
<dbReference type="EMBL" id="JAUIZM010000001">
    <property type="protein sequence ID" value="KAK1404864.1"/>
    <property type="molecule type" value="Genomic_DNA"/>
</dbReference>
<dbReference type="AlphaFoldDB" id="A0AAD8JJX1"/>
<reference evidence="1" key="2">
    <citation type="submission" date="2023-05" db="EMBL/GenBank/DDBJ databases">
        <authorList>
            <person name="Schelkunov M.I."/>
        </authorList>
    </citation>
    <scope>NUCLEOTIDE SEQUENCE</scope>
    <source>
        <strain evidence="1">Hsosn_3</strain>
        <tissue evidence="1">Leaf</tissue>
    </source>
</reference>
<reference evidence="1" key="1">
    <citation type="submission" date="2023-02" db="EMBL/GenBank/DDBJ databases">
        <title>Genome of toxic invasive species Heracleum sosnowskyi carries increased number of genes despite the absence of recent whole-genome duplications.</title>
        <authorList>
            <person name="Schelkunov M."/>
            <person name="Shtratnikova V."/>
            <person name="Makarenko M."/>
            <person name="Klepikova A."/>
            <person name="Omelchenko D."/>
            <person name="Novikova G."/>
            <person name="Obukhova E."/>
            <person name="Bogdanov V."/>
            <person name="Penin A."/>
            <person name="Logacheva M."/>
        </authorList>
    </citation>
    <scope>NUCLEOTIDE SEQUENCE</scope>
    <source>
        <strain evidence="1">Hsosn_3</strain>
        <tissue evidence="1">Leaf</tissue>
    </source>
</reference>
<keyword evidence="2" id="KW-1185">Reference proteome</keyword>
<organism evidence="1 2">
    <name type="scientific">Heracleum sosnowskyi</name>
    <dbReference type="NCBI Taxonomy" id="360622"/>
    <lineage>
        <taxon>Eukaryota</taxon>
        <taxon>Viridiplantae</taxon>
        <taxon>Streptophyta</taxon>
        <taxon>Embryophyta</taxon>
        <taxon>Tracheophyta</taxon>
        <taxon>Spermatophyta</taxon>
        <taxon>Magnoliopsida</taxon>
        <taxon>eudicotyledons</taxon>
        <taxon>Gunneridae</taxon>
        <taxon>Pentapetalae</taxon>
        <taxon>asterids</taxon>
        <taxon>campanulids</taxon>
        <taxon>Apiales</taxon>
        <taxon>Apiaceae</taxon>
        <taxon>Apioideae</taxon>
        <taxon>apioid superclade</taxon>
        <taxon>Tordylieae</taxon>
        <taxon>Tordyliinae</taxon>
        <taxon>Heracleum</taxon>
    </lineage>
</organism>
<sequence length="172" mass="19885">MLELNVNTEMRMKPLPFIFWEASYRPHSYRPTALCFEHDLFPSHAGLSDYGPQITSKFMVTDFNNHWTLTLKEDMLVELRNSSNCIDLEQVVPPDSSGNLTNLDVPNVMNNICLSITEWCEKAKDDHILKDDDGEDILESLTFNCHEQEMLRKVLKSPMETQMPSRPGMTKF</sequence>
<protein>
    <submittedName>
        <fullName evidence="1">Uncharacterized protein</fullName>
    </submittedName>
</protein>
<accession>A0AAD8JJX1</accession>
<evidence type="ECO:0000313" key="2">
    <source>
        <dbReference type="Proteomes" id="UP001237642"/>
    </source>
</evidence>